<evidence type="ECO:0000313" key="2">
    <source>
        <dbReference type="EMBL" id="OQO71163.1"/>
    </source>
</evidence>
<dbReference type="PROSITE" id="PS50837">
    <property type="entry name" value="NACHT"/>
    <property type="match status" value="1"/>
</dbReference>
<dbReference type="Gene3D" id="3.40.50.300">
    <property type="entry name" value="P-loop containing nucleotide triphosphate hydrolases"/>
    <property type="match status" value="1"/>
</dbReference>
<dbReference type="OrthoDB" id="2081291at2"/>
<dbReference type="PANTHER" id="PTHR46312">
    <property type="entry name" value="NACHT DOMAIN-CONTAINING PROTEIN"/>
    <property type="match status" value="1"/>
</dbReference>
<dbReference type="InterPro" id="IPR027417">
    <property type="entry name" value="P-loop_NTPase"/>
</dbReference>
<dbReference type="InterPro" id="IPR007111">
    <property type="entry name" value="NACHT_NTPase"/>
</dbReference>
<dbReference type="RefSeq" id="WP_081182803.1">
    <property type="nucleotide sequence ID" value="NZ_MJEA01000002.1"/>
</dbReference>
<organism evidence="2 3">
    <name type="scientific">Enterococcus villorum</name>
    <dbReference type="NCBI Taxonomy" id="112904"/>
    <lineage>
        <taxon>Bacteria</taxon>
        <taxon>Bacillati</taxon>
        <taxon>Bacillota</taxon>
        <taxon>Bacilli</taxon>
        <taxon>Lactobacillales</taxon>
        <taxon>Enterococcaceae</taxon>
        <taxon>Enterococcus</taxon>
    </lineage>
</organism>
<dbReference type="Proteomes" id="UP000192477">
    <property type="component" value="Unassembled WGS sequence"/>
</dbReference>
<dbReference type="Pfam" id="PF05729">
    <property type="entry name" value="NACHT"/>
    <property type="match status" value="1"/>
</dbReference>
<evidence type="ECO:0000313" key="3">
    <source>
        <dbReference type="Proteomes" id="UP000192477"/>
    </source>
</evidence>
<dbReference type="PANTHER" id="PTHR46312:SF2">
    <property type="entry name" value="NUCLEOTIDE-BINDING OLIGOMERIZATION DOMAIN-CONTAINING PROTEIN 2-LIKE"/>
    <property type="match status" value="1"/>
</dbReference>
<accession>A0A1V8YEY3</accession>
<dbReference type="EMBL" id="MJEA01000002">
    <property type="protein sequence ID" value="OQO71163.1"/>
    <property type="molecule type" value="Genomic_DNA"/>
</dbReference>
<comment type="caution">
    <text evidence="2">The sequence shown here is derived from an EMBL/GenBank/DDBJ whole genome shotgun (WGS) entry which is preliminary data.</text>
</comment>
<gene>
    <name evidence="2" type="ORF">BH747_04000</name>
</gene>
<name>A0A1V8YEY3_9ENTE</name>
<dbReference type="AlphaFoldDB" id="A0A1V8YEY3"/>
<evidence type="ECO:0000259" key="1">
    <source>
        <dbReference type="PROSITE" id="PS50837"/>
    </source>
</evidence>
<dbReference type="STRING" id="112904.BH747_04000"/>
<feature type="domain" description="NACHT" evidence="1">
    <location>
        <begin position="95"/>
        <end position="216"/>
    </location>
</feature>
<protein>
    <recommendedName>
        <fullName evidence="1">NACHT domain-containing protein</fullName>
    </recommendedName>
</protein>
<reference evidence="2 3" key="1">
    <citation type="journal article" date="2017" name="BMC Microbiol.">
        <title>Comparative genomics of Enterococcus spp. isolated from bovine feces.</title>
        <authorList>
            <person name="Beukers A.G."/>
            <person name="Zaheer R."/>
            <person name="Goji N."/>
            <person name="Amoako K.K."/>
            <person name="Chaves A.V."/>
            <person name="Ward M.P."/>
            <person name="McAllister T.A."/>
        </authorList>
    </citation>
    <scope>NUCLEOTIDE SEQUENCE [LARGE SCALE GENOMIC DNA]</scope>
    <source>
        <strain evidence="2 3">F1129D 143</strain>
    </source>
</reference>
<dbReference type="SUPFAM" id="SSF52540">
    <property type="entry name" value="P-loop containing nucleoside triphosphate hydrolases"/>
    <property type="match status" value="1"/>
</dbReference>
<proteinExistence type="predicted"/>
<sequence length="642" mass="76520">MVLDLIATTLLSYNLEQLSEGVVNEVVGKWEQFETKYNKNFKEYFHRCEKKYSIVRTILNDKEQNLLNTFQPTSLFQKEKEILPENLLQLINKKKYIWITGYGGQGKSTLLRYLMLQILSNDKNGKQKIPVYIELRKFNSEKYERRNLSKFIYSEMNTLGFELDYESFEFMLKKGRFLFLLDAYDEIISDKNQLFMLEFDDFITKYGDNNFLITSRKMPKGNLENIVLLSHLELKGFSKNDAINFIKKIEYISEIKNEFLTQLDEKLYEKYNSIASNPLLLILMLKVFKQNPNFPKDISKFLIDAFKVLYEQHDVSKLGYEREFRSKFNEEQMIQFFSAFCFITYFHSNAQSKEFTKETISNYIKSIIKNYSWINKNTSLSEKDIIFDFKVCLCLLYEEGQPYYFVHNIFQEFFAAYYIYQLSEKGRKSFVSKYILSNSNNSFSNNRLFLTTFDYIYELDSFKNTRILDFGILLPLLEFIEKSENFVDFHHYFIYNFRIKRKGLDHFELFWGPGQSNDRLRLIIANLKYKQKHGNRSSGYGVVPKPLITLNKKEMITLAELSLAAKNNLPECLHLISSNINENFKLSFDLYAIEQNEKFFSVVKNSQRYKTIAEFQQLKEELSKKQENFEKEELNLFEFENL</sequence>